<dbReference type="Proteomes" id="UP000077355">
    <property type="component" value="Unassembled WGS sequence"/>
</dbReference>
<feature type="signal peptide" evidence="2">
    <location>
        <begin position="1"/>
        <end position="26"/>
    </location>
</feature>
<dbReference type="AlphaFoldDB" id="A0A168MMS2"/>
<proteinExistence type="predicted"/>
<gene>
    <name evidence="3" type="ORF">PBAT_14825</name>
</gene>
<dbReference type="Gene3D" id="3.40.190.10">
    <property type="entry name" value="Periplasmic binding protein-like II"/>
    <property type="match status" value="2"/>
</dbReference>
<comment type="caution">
    <text evidence="3">The sequence shown here is derived from an EMBL/GenBank/DDBJ whole genome shotgun (WGS) entry which is preliminary data.</text>
</comment>
<feature type="chain" id="PRO_5038553683" description="ABC transporter substrate-binding protein" evidence="2">
    <location>
        <begin position="27"/>
        <end position="557"/>
    </location>
</feature>
<dbReference type="SUPFAM" id="SSF53850">
    <property type="entry name" value="Periplasmic binding protein-like II"/>
    <property type="match status" value="1"/>
</dbReference>
<reference evidence="3 4" key="1">
    <citation type="submission" date="2016-03" db="EMBL/GenBank/DDBJ databases">
        <title>Draft genome sequence of Paenibacillus antarcticus CECT 5836.</title>
        <authorList>
            <person name="Shin S.-K."/>
            <person name="Yi H."/>
        </authorList>
    </citation>
    <scope>NUCLEOTIDE SEQUENCE [LARGE SCALE GENOMIC DNA]</scope>
    <source>
        <strain evidence="3 4">CECT 5836</strain>
    </source>
</reference>
<dbReference type="PANTHER" id="PTHR43649:SF33">
    <property type="entry name" value="POLYGALACTURONAN_RHAMNOGALACTURONAN-BINDING PROTEIN YTCQ"/>
    <property type="match status" value="1"/>
</dbReference>
<keyword evidence="1 2" id="KW-0732">Signal</keyword>
<dbReference type="RefSeq" id="WP_068650743.1">
    <property type="nucleotide sequence ID" value="NZ_CP043611.1"/>
</dbReference>
<sequence length="557" mass="61656">MKYKKGIIRSSIIILILSLFVGCGNGSGNNNQATNGATGNPPVADKGGEKLPITLTTARPIGSDVIFINGEDITNNVHNKWAKDTLGIEIKDLWTTADNTAYHTKLRLALSTNEELPDVFVVQDRSLVADLIASGKVMDISEAYEQYASERLKGLYGEFSEALNQLKTENGLYGLPIFTSGDGTNPVLWIRQDWLDTLKLEAPKTIEDFEKVMDAFTNGDPDGNGKKDTIGFAFSARENFSNWMSDASFIFGAYSGKAIPGSWTEIDGKLKLGSVLPEMKPGLAKMKDWAAKGYLDAESPILDPIKATESFIQGRAGMIAAPSWSEGWPLNGLYSTNKDAKIDVYPLPVGSDGKSARFMNTLNENKVVVFNKNFKNIDRFFEYFDKIYDVVYETGDFKYGYFEGYDYVLVNGEPVYDSKKFPTPLEKGPTPSKYSLFWNTPEIPLKGSAIANRLYNGATPTTVGEKKAATQNEVTIKAGSINFDLKASNSPNQFLGAPTQTMRSKGESLDKMILETYARIVFTDKSIDDFDTLVKDWYDKGGQQIEDEVNTWYQSVK</sequence>
<accession>A0A168MMS2</accession>
<evidence type="ECO:0008006" key="5">
    <source>
        <dbReference type="Google" id="ProtNLM"/>
    </source>
</evidence>
<evidence type="ECO:0000256" key="2">
    <source>
        <dbReference type="SAM" id="SignalP"/>
    </source>
</evidence>
<dbReference type="PANTHER" id="PTHR43649">
    <property type="entry name" value="ARABINOSE-BINDING PROTEIN-RELATED"/>
    <property type="match status" value="1"/>
</dbReference>
<evidence type="ECO:0000313" key="3">
    <source>
        <dbReference type="EMBL" id="OAB44854.1"/>
    </source>
</evidence>
<evidence type="ECO:0000313" key="4">
    <source>
        <dbReference type="Proteomes" id="UP000077355"/>
    </source>
</evidence>
<keyword evidence="4" id="KW-1185">Reference proteome</keyword>
<dbReference type="EMBL" id="LVJI01000019">
    <property type="protein sequence ID" value="OAB44854.1"/>
    <property type="molecule type" value="Genomic_DNA"/>
</dbReference>
<protein>
    <recommendedName>
        <fullName evidence="5">ABC transporter substrate-binding protein</fullName>
    </recommendedName>
</protein>
<dbReference type="PROSITE" id="PS51257">
    <property type="entry name" value="PROKAR_LIPOPROTEIN"/>
    <property type="match status" value="1"/>
</dbReference>
<name>A0A168MMS2_9BACL</name>
<dbReference type="OrthoDB" id="9787283at2"/>
<organism evidence="3 4">
    <name type="scientific">Paenibacillus antarcticus</name>
    <dbReference type="NCBI Taxonomy" id="253703"/>
    <lineage>
        <taxon>Bacteria</taxon>
        <taxon>Bacillati</taxon>
        <taxon>Bacillota</taxon>
        <taxon>Bacilli</taxon>
        <taxon>Bacillales</taxon>
        <taxon>Paenibacillaceae</taxon>
        <taxon>Paenibacillus</taxon>
    </lineage>
</organism>
<dbReference type="InterPro" id="IPR050490">
    <property type="entry name" value="Bact_solute-bd_prot1"/>
</dbReference>
<evidence type="ECO:0000256" key="1">
    <source>
        <dbReference type="ARBA" id="ARBA00022729"/>
    </source>
</evidence>